<evidence type="ECO:0000313" key="1">
    <source>
        <dbReference type="EMBL" id="KRN79078.1"/>
    </source>
</evidence>
<organism evidence="1 2">
    <name type="scientific">Fructilactobacillus lindneri DSM 20690 = JCM 11027</name>
    <dbReference type="NCBI Taxonomy" id="1122148"/>
    <lineage>
        <taxon>Bacteria</taxon>
        <taxon>Bacillati</taxon>
        <taxon>Bacillota</taxon>
        <taxon>Bacilli</taxon>
        <taxon>Lactobacillales</taxon>
        <taxon>Lactobacillaceae</taxon>
        <taxon>Fructilactobacillus</taxon>
    </lineage>
</organism>
<protein>
    <recommendedName>
        <fullName evidence="3">HD domain-containing protein</fullName>
    </recommendedName>
</protein>
<dbReference type="Gene3D" id="1.10.3210.10">
    <property type="entry name" value="Hypothetical protein af1432"/>
    <property type="match status" value="1"/>
</dbReference>
<dbReference type="EMBL" id="JQBT01000032">
    <property type="protein sequence ID" value="KRN79078.1"/>
    <property type="molecule type" value="Genomic_DNA"/>
</dbReference>
<sequence>MDVTELKKQNWQDDPEYITCVSDLLESNEIKELANYTQHHHSTRLKHCIDVSYESYKIAKKMHLDYRAAARGGLLHDLFYYDWRTTKFDVGSHAYIHPRVALRNAKKITDLTPKEEDIILKHMWGLTLARPKYMESVIVSLVDDYAAINEFMSPLETKVKKLLAKNEKGNNLKG</sequence>
<evidence type="ECO:0000313" key="2">
    <source>
        <dbReference type="Proteomes" id="UP000051565"/>
    </source>
</evidence>
<accession>A0A0R2JTB9</accession>
<name>A0A0R2JTB9_9LACO</name>
<dbReference type="PATRIC" id="fig|1122148.6.peg.503"/>
<dbReference type="STRING" id="53444.AYR59_05865"/>
<gene>
    <name evidence="1" type="ORF">IV52_GL000483</name>
</gene>
<comment type="caution">
    <text evidence="1">The sequence shown here is derived from an EMBL/GenBank/DDBJ whole genome shotgun (WGS) entry which is preliminary data.</text>
</comment>
<dbReference type="AlphaFoldDB" id="A0A0R2JTB9"/>
<dbReference type="SUPFAM" id="SSF109604">
    <property type="entry name" value="HD-domain/PDEase-like"/>
    <property type="match status" value="1"/>
</dbReference>
<dbReference type="Proteomes" id="UP000051565">
    <property type="component" value="Unassembled WGS sequence"/>
</dbReference>
<proteinExistence type="predicted"/>
<evidence type="ECO:0008006" key="3">
    <source>
        <dbReference type="Google" id="ProtNLM"/>
    </source>
</evidence>
<reference evidence="1 2" key="1">
    <citation type="journal article" date="2015" name="Genome Announc.">
        <title>Expanding the biotechnology potential of lactobacilli through comparative genomics of 213 strains and associated genera.</title>
        <authorList>
            <person name="Sun Z."/>
            <person name="Harris H.M."/>
            <person name="McCann A."/>
            <person name="Guo C."/>
            <person name="Argimon S."/>
            <person name="Zhang W."/>
            <person name="Yang X."/>
            <person name="Jeffery I.B."/>
            <person name="Cooney J.C."/>
            <person name="Kagawa T.F."/>
            <person name="Liu W."/>
            <person name="Song Y."/>
            <person name="Salvetti E."/>
            <person name="Wrobel A."/>
            <person name="Rasinkangas P."/>
            <person name="Parkhill J."/>
            <person name="Rea M.C."/>
            <person name="O'Sullivan O."/>
            <person name="Ritari J."/>
            <person name="Douillard F.P."/>
            <person name="Paul Ross R."/>
            <person name="Yang R."/>
            <person name="Briner A.E."/>
            <person name="Felis G.E."/>
            <person name="de Vos W.M."/>
            <person name="Barrangou R."/>
            <person name="Klaenhammer T.R."/>
            <person name="Caufield P.W."/>
            <person name="Cui Y."/>
            <person name="Zhang H."/>
            <person name="O'Toole P.W."/>
        </authorList>
    </citation>
    <scope>NUCLEOTIDE SEQUENCE [LARGE SCALE GENOMIC DNA]</scope>
    <source>
        <strain evidence="1 2">DSM 20690</strain>
    </source>
</reference>
<keyword evidence="2" id="KW-1185">Reference proteome</keyword>